<feature type="region of interest" description="Disordered" evidence="1">
    <location>
        <begin position="140"/>
        <end position="176"/>
    </location>
</feature>
<protein>
    <submittedName>
        <fullName evidence="2">Uncharacterized protein</fullName>
    </submittedName>
</protein>
<reference evidence="2" key="1">
    <citation type="submission" date="2021-03" db="EMBL/GenBank/DDBJ databases">
        <title>Draft genome sequence of rust myrtle Austropuccinia psidii MF-1, a brazilian biotype.</title>
        <authorList>
            <person name="Quecine M.C."/>
            <person name="Pachon D.M.R."/>
            <person name="Bonatelli M.L."/>
            <person name="Correr F.H."/>
            <person name="Franceschini L.M."/>
            <person name="Leite T.F."/>
            <person name="Margarido G.R.A."/>
            <person name="Almeida C.A."/>
            <person name="Ferrarezi J.A."/>
            <person name="Labate C.A."/>
        </authorList>
    </citation>
    <scope>NUCLEOTIDE SEQUENCE</scope>
    <source>
        <strain evidence="2">MF-1</strain>
    </source>
</reference>
<dbReference type="OrthoDB" id="7691805at2759"/>
<evidence type="ECO:0000313" key="3">
    <source>
        <dbReference type="Proteomes" id="UP000765509"/>
    </source>
</evidence>
<evidence type="ECO:0000313" key="2">
    <source>
        <dbReference type="EMBL" id="MBW0480802.1"/>
    </source>
</evidence>
<keyword evidence="3" id="KW-1185">Reference proteome</keyword>
<name>A0A9Q3CBT3_9BASI</name>
<dbReference type="Proteomes" id="UP000765509">
    <property type="component" value="Unassembled WGS sequence"/>
</dbReference>
<organism evidence="2 3">
    <name type="scientific">Austropuccinia psidii MF-1</name>
    <dbReference type="NCBI Taxonomy" id="1389203"/>
    <lineage>
        <taxon>Eukaryota</taxon>
        <taxon>Fungi</taxon>
        <taxon>Dikarya</taxon>
        <taxon>Basidiomycota</taxon>
        <taxon>Pucciniomycotina</taxon>
        <taxon>Pucciniomycetes</taxon>
        <taxon>Pucciniales</taxon>
        <taxon>Sphaerophragmiaceae</taxon>
        <taxon>Austropuccinia</taxon>
    </lineage>
</organism>
<proteinExistence type="predicted"/>
<sequence length="233" mass="26698">MRFIMGKSNITTYLWNEAASHASFLLKQLPHKFLDFKSLMDKLNEFNCRIKPTINLNRILPFVIKVVIQNNASNKIDMPGITMRELTFEKYSDALRVSNIKTGQIKTARDYEVSLNPVKAEICQPDNFLPHKSSSRLISKLPHQDESQQKILPPQRNKMETQSSNTTSLSSDLNENLSNKHYDYAPFYEKPPNNISSTISSNKIVEGRRNQKIPDQLLLTDNIPYNQAISNVS</sequence>
<feature type="compositionally biased region" description="Low complexity" evidence="1">
    <location>
        <begin position="161"/>
        <end position="176"/>
    </location>
</feature>
<gene>
    <name evidence="2" type="ORF">O181_020517</name>
</gene>
<dbReference type="AlphaFoldDB" id="A0A9Q3CBT3"/>
<dbReference type="EMBL" id="AVOT02006113">
    <property type="protein sequence ID" value="MBW0480802.1"/>
    <property type="molecule type" value="Genomic_DNA"/>
</dbReference>
<comment type="caution">
    <text evidence="2">The sequence shown here is derived from an EMBL/GenBank/DDBJ whole genome shotgun (WGS) entry which is preliminary data.</text>
</comment>
<accession>A0A9Q3CBT3</accession>
<evidence type="ECO:0000256" key="1">
    <source>
        <dbReference type="SAM" id="MobiDB-lite"/>
    </source>
</evidence>